<keyword evidence="5" id="KW-0653">Protein transport</keyword>
<dbReference type="Proteomes" id="UP001501940">
    <property type="component" value="Chromosome 13"/>
</dbReference>
<dbReference type="InterPro" id="IPR019603">
    <property type="entry name" value="Tom5"/>
</dbReference>
<dbReference type="GO" id="GO:0006626">
    <property type="term" value="P:protein targeting to mitochondrion"/>
    <property type="evidence" value="ECO:0007669"/>
    <property type="project" value="UniProtKB-ARBA"/>
</dbReference>
<reference evidence="10" key="2">
    <citation type="submission" date="2025-08" db="UniProtKB">
        <authorList>
            <consortium name="Ensembl"/>
        </authorList>
    </citation>
    <scope>IDENTIFICATION</scope>
</reference>
<dbReference type="PANTHER" id="PTHR28436">
    <property type="entry name" value="MITOCHONDRIAL IMPORT RECEPTOR SUBUNIT TOM5 HOMOLOG"/>
    <property type="match status" value="1"/>
</dbReference>
<evidence type="ECO:0000256" key="6">
    <source>
        <dbReference type="ARBA" id="ARBA00022989"/>
    </source>
</evidence>
<keyword evidence="2" id="KW-0813">Transport</keyword>
<evidence type="ECO:0000256" key="8">
    <source>
        <dbReference type="ARBA" id="ARBA00023136"/>
    </source>
</evidence>
<evidence type="ECO:0000256" key="3">
    <source>
        <dbReference type="ARBA" id="ARBA00022692"/>
    </source>
</evidence>
<comment type="similarity">
    <text evidence="9">Belongs to the Tom5 family.</text>
</comment>
<evidence type="ECO:0000256" key="2">
    <source>
        <dbReference type="ARBA" id="ARBA00022448"/>
    </source>
</evidence>
<sequence length="134" mass="15152">MFKLEGLGPKMDPEEMKKKMRQDVISSLRNFLIYVALLRASECSQMTLTFSHFTTRFFQFSSVCVKEAGQHMSGAAGLFFLHPLRVHCIRDGMDLHPADSRGHHSVTVENDQCLSTAAALEKPACSYFQFCLML</sequence>
<keyword evidence="11" id="KW-1185">Reference proteome</keyword>
<comment type="subcellular location">
    <subcellularLocation>
        <location evidence="1">Mitochondrion outer membrane</location>
        <topology evidence="1">Single-pass membrane protein</topology>
    </subcellularLocation>
</comment>
<dbReference type="GO" id="GO:0005742">
    <property type="term" value="C:mitochondrial outer membrane translocase complex"/>
    <property type="evidence" value="ECO:0007669"/>
    <property type="project" value="InterPro"/>
</dbReference>
<keyword evidence="8" id="KW-0472">Membrane</keyword>
<evidence type="ECO:0000256" key="7">
    <source>
        <dbReference type="ARBA" id="ARBA00023128"/>
    </source>
</evidence>
<keyword evidence="3" id="KW-0812">Transmembrane</keyword>
<dbReference type="GeneTree" id="ENSGT00940000163364"/>
<accession>A0AAQ5Z1M1</accession>
<dbReference type="Pfam" id="PF10642">
    <property type="entry name" value="Tom5"/>
    <property type="match status" value="1"/>
</dbReference>
<evidence type="ECO:0000313" key="10">
    <source>
        <dbReference type="Ensembl" id="ENSAOCP00000058857.1"/>
    </source>
</evidence>
<evidence type="ECO:0000256" key="1">
    <source>
        <dbReference type="ARBA" id="ARBA00004572"/>
    </source>
</evidence>
<dbReference type="PANTHER" id="PTHR28436:SF1">
    <property type="entry name" value="MITOCHONDRIAL IMPORT RECEPTOR SUBUNIT TOM5 HOMOLOG"/>
    <property type="match status" value="1"/>
</dbReference>
<keyword evidence="6" id="KW-1133">Transmembrane helix</keyword>
<evidence type="ECO:0000256" key="9">
    <source>
        <dbReference type="ARBA" id="ARBA00025716"/>
    </source>
</evidence>
<keyword evidence="7" id="KW-0496">Mitochondrion</keyword>
<proteinExistence type="inferred from homology"/>
<evidence type="ECO:0000256" key="5">
    <source>
        <dbReference type="ARBA" id="ARBA00022927"/>
    </source>
</evidence>
<dbReference type="Ensembl" id="ENSAOCT00000065032.1">
    <property type="protein sequence ID" value="ENSAOCP00000058857.1"/>
    <property type="gene ID" value="ENSAOCG00000025707.1"/>
</dbReference>
<name>A0AAQ5Z1M1_AMPOC</name>
<organism evidence="10 11">
    <name type="scientific">Amphiprion ocellaris</name>
    <name type="common">Clown anemonefish</name>
    <dbReference type="NCBI Taxonomy" id="80972"/>
    <lineage>
        <taxon>Eukaryota</taxon>
        <taxon>Metazoa</taxon>
        <taxon>Chordata</taxon>
        <taxon>Craniata</taxon>
        <taxon>Vertebrata</taxon>
        <taxon>Euteleostomi</taxon>
        <taxon>Actinopterygii</taxon>
        <taxon>Neopterygii</taxon>
        <taxon>Teleostei</taxon>
        <taxon>Neoteleostei</taxon>
        <taxon>Acanthomorphata</taxon>
        <taxon>Ovalentaria</taxon>
        <taxon>Pomacentridae</taxon>
        <taxon>Amphiprion</taxon>
    </lineage>
</organism>
<reference evidence="10" key="3">
    <citation type="submission" date="2025-09" db="UniProtKB">
        <authorList>
            <consortium name="Ensembl"/>
        </authorList>
    </citation>
    <scope>IDENTIFICATION</scope>
</reference>
<dbReference type="GO" id="GO:0015031">
    <property type="term" value="P:protein transport"/>
    <property type="evidence" value="ECO:0007669"/>
    <property type="project" value="UniProtKB-KW"/>
</dbReference>
<dbReference type="InterPro" id="IPR029179">
    <property type="entry name" value="TOMM5_metazoa"/>
</dbReference>
<dbReference type="AlphaFoldDB" id="A0AAQ5Z1M1"/>
<evidence type="ECO:0008006" key="12">
    <source>
        <dbReference type="Google" id="ProtNLM"/>
    </source>
</evidence>
<reference evidence="10 11" key="1">
    <citation type="submission" date="2022-01" db="EMBL/GenBank/DDBJ databases">
        <title>A chromosome-scale genome assembly of the false clownfish, Amphiprion ocellaris.</title>
        <authorList>
            <person name="Ryu T."/>
        </authorList>
    </citation>
    <scope>NUCLEOTIDE SEQUENCE [LARGE SCALE GENOMIC DNA]</scope>
</reference>
<evidence type="ECO:0000256" key="4">
    <source>
        <dbReference type="ARBA" id="ARBA00022787"/>
    </source>
</evidence>
<evidence type="ECO:0000313" key="11">
    <source>
        <dbReference type="Proteomes" id="UP001501940"/>
    </source>
</evidence>
<protein>
    <recommendedName>
        <fullName evidence="12">Translocase of outer mitochondrial membrane 5 homolog (yeast)</fullName>
    </recommendedName>
</protein>
<keyword evidence="4" id="KW-1000">Mitochondrion outer membrane</keyword>